<keyword evidence="2" id="KW-0378">Hydrolase</keyword>
<comment type="caution">
    <text evidence="4">The sequence shown here is derived from an EMBL/GenBank/DDBJ whole genome shotgun (WGS) entry which is preliminary data.</text>
</comment>
<dbReference type="SUPFAM" id="SSF63829">
    <property type="entry name" value="Calcium-dependent phosphotriesterase"/>
    <property type="match status" value="1"/>
</dbReference>
<protein>
    <submittedName>
        <fullName evidence="4">Gluconolactonase</fullName>
    </submittedName>
</protein>
<feature type="domain" description="SMP-30/Gluconolactonase/LRE-like region" evidence="3">
    <location>
        <begin position="25"/>
        <end position="271"/>
    </location>
</feature>
<evidence type="ECO:0000256" key="2">
    <source>
        <dbReference type="ARBA" id="ARBA00022801"/>
    </source>
</evidence>
<dbReference type="InterPro" id="IPR013658">
    <property type="entry name" value="SGL"/>
</dbReference>
<reference evidence="4 5" key="1">
    <citation type="submission" date="2018-03" db="EMBL/GenBank/DDBJ databases">
        <title>Bacteriophage NCPPB3778 and a type I-E CRISPR drive the evolution of the US Biological Select Agent, Rathayibacter toxicus.</title>
        <authorList>
            <person name="Davis E.W.II."/>
            <person name="Tabima J.F."/>
            <person name="Weisberg A.J."/>
            <person name="Dantas Lopes L."/>
            <person name="Wiseman M.S."/>
            <person name="Wiseman M.S."/>
            <person name="Pupko T."/>
            <person name="Belcher M.S."/>
            <person name="Sechler A.J."/>
            <person name="Tancos M.A."/>
            <person name="Schroeder B.K."/>
            <person name="Murray T.D."/>
            <person name="Luster D.G."/>
            <person name="Schneider W.L."/>
            <person name="Rogers E."/>
            <person name="Andreote F.D."/>
            <person name="Grunwald N.J."/>
            <person name="Putnam M.L."/>
            <person name="Chang J.H."/>
        </authorList>
    </citation>
    <scope>NUCLEOTIDE SEQUENCE [LARGE SCALE GENOMIC DNA]</scope>
    <source>
        <strain evidence="4 5">DSM 15933</strain>
    </source>
</reference>
<sequence length="303" mass="32208">MTRPPRILPAENRRVVAQGGLGYLEGARWHDGALWFSDMTRGMICRLTPEGVVEDVVEVPGRPSGLGFAPDGSPMVVSILDGRLLRVGPDGLEELADLSEVAFHPNDMAVDREGRAYVGPQGYVFGSEPIGVGLIIRHPDGRIETGGEDLIFPNGIAISGDGRTLVVAESFSAPRARLTAFDIEDGGGLTNQRVFAEFGSPDIESVDGIGIDSEGAVWAGFPWIGEFRRVLEGGEVTDVIRIEPDTTAYPDGGTFAVDAVLGGPDLRTLYLLISDTNPERLVAGFQAEGRIEAIEVDVAGIPG</sequence>
<accession>A0A2T4UQB7</accession>
<dbReference type="EMBL" id="PZPL01000001">
    <property type="protein sequence ID" value="PTL71716.1"/>
    <property type="molecule type" value="Genomic_DNA"/>
</dbReference>
<dbReference type="AlphaFoldDB" id="A0A2T4UQB7"/>
<dbReference type="Proteomes" id="UP000241085">
    <property type="component" value="Unassembled WGS sequence"/>
</dbReference>
<evidence type="ECO:0000313" key="4">
    <source>
        <dbReference type="EMBL" id="PTL71716.1"/>
    </source>
</evidence>
<keyword evidence="5" id="KW-1185">Reference proteome</keyword>
<proteinExistence type="inferred from homology"/>
<evidence type="ECO:0000313" key="5">
    <source>
        <dbReference type="Proteomes" id="UP000241085"/>
    </source>
</evidence>
<dbReference type="PANTHER" id="PTHR47572">
    <property type="entry name" value="LIPOPROTEIN-RELATED"/>
    <property type="match status" value="1"/>
</dbReference>
<dbReference type="InterPro" id="IPR051262">
    <property type="entry name" value="SMP-30/CGR1_Lactonase"/>
</dbReference>
<dbReference type="Gene3D" id="2.120.10.30">
    <property type="entry name" value="TolB, C-terminal domain"/>
    <property type="match status" value="1"/>
</dbReference>
<name>A0A2T4UQB7_9MICO</name>
<dbReference type="GO" id="GO:0016787">
    <property type="term" value="F:hydrolase activity"/>
    <property type="evidence" value="ECO:0007669"/>
    <property type="project" value="UniProtKB-KW"/>
</dbReference>
<dbReference type="InterPro" id="IPR011042">
    <property type="entry name" value="6-blade_b-propeller_TolB-like"/>
</dbReference>
<comment type="similarity">
    <text evidence="1">Belongs to the SMP-30/CGR1 family.</text>
</comment>
<evidence type="ECO:0000256" key="1">
    <source>
        <dbReference type="ARBA" id="ARBA00008853"/>
    </source>
</evidence>
<gene>
    <name evidence="4" type="ORF">C1I63_01870</name>
</gene>
<organism evidence="4 5">
    <name type="scientific">Rathayibacter caricis DSM 15933</name>
    <dbReference type="NCBI Taxonomy" id="1328867"/>
    <lineage>
        <taxon>Bacteria</taxon>
        <taxon>Bacillati</taxon>
        <taxon>Actinomycetota</taxon>
        <taxon>Actinomycetes</taxon>
        <taxon>Micrococcales</taxon>
        <taxon>Microbacteriaceae</taxon>
        <taxon>Rathayibacter</taxon>
    </lineage>
</organism>
<dbReference type="PANTHER" id="PTHR47572:SF4">
    <property type="entry name" value="LACTONASE DRP35"/>
    <property type="match status" value="1"/>
</dbReference>
<evidence type="ECO:0000259" key="3">
    <source>
        <dbReference type="Pfam" id="PF08450"/>
    </source>
</evidence>
<dbReference type="Pfam" id="PF08450">
    <property type="entry name" value="SGL"/>
    <property type="match status" value="1"/>
</dbReference>